<dbReference type="STRING" id="546269.HMPREF0389_00317"/>
<dbReference type="Gene3D" id="1.20.81.30">
    <property type="entry name" value="Type II secretion system (T2SS), domain F"/>
    <property type="match status" value="2"/>
</dbReference>
<feature type="transmembrane region" description="Helical" evidence="7">
    <location>
        <begin position="341"/>
        <end position="361"/>
    </location>
</feature>
<organism evidence="9 10">
    <name type="scientific">Filifactor alocis (strain ATCC 35896 / CCUG 47790 / D40 B5)</name>
    <name type="common">Fusobacterium alocis</name>
    <dbReference type="NCBI Taxonomy" id="546269"/>
    <lineage>
        <taxon>Bacteria</taxon>
        <taxon>Bacillati</taxon>
        <taxon>Bacillota</taxon>
        <taxon>Clostridia</taxon>
        <taxon>Peptostreptococcales</taxon>
        <taxon>Filifactoraceae</taxon>
        <taxon>Filifactor</taxon>
    </lineage>
</organism>
<keyword evidence="5 7" id="KW-1133">Transmembrane helix</keyword>
<protein>
    <submittedName>
        <fullName evidence="9">Bacterial type II secretion system domain protein F</fullName>
    </submittedName>
</protein>
<dbReference type="KEGG" id="faa:HMPREF0389_00317"/>
<name>D6GRW1_FILAD</name>
<dbReference type="InterPro" id="IPR003004">
    <property type="entry name" value="GspF/PilC"/>
</dbReference>
<comment type="subcellular location">
    <subcellularLocation>
        <location evidence="1">Cell membrane</location>
        <topology evidence="1">Multi-pass membrane protein</topology>
    </subcellularLocation>
</comment>
<keyword evidence="6 7" id="KW-0472">Membrane</keyword>
<keyword evidence="4 7" id="KW-0812">Transmembrane</keyword>
<accession>D6GRW1</accession>
<sequence>MILKSIYSRLFTEITLKDKEKFDVFIKKELKDRERKEIFYLLYSFTNRNIPLLRTLTILKNEFPKEQRLTQVKDDIVQGISLSHSLKNRGIGDEFVFATIHIGEETGNIPDALENVYKYYQNREMMKEELLKISIYPTIVLCNIALLFLFTFNNVFPSLLEIYSDSNIPLPSSLKYFNIVYTIQKNHRAFLWVVCMWSIYGIMKFCETDYWHDYYGKIQFRVPLIRKIKRLFFQKDFLWRISCMLDGGIAIKESLKIIEETEQNRYLKKVFSEMIFLIERGKSVADAISEYPELFSVNDISYIRQGEESGGLRENIHALCFLYKRDSEKMISKISDYGQPVMILCLGLLVGIVAFSIIPLMNVTEVYM</sequence>
<reference evidence="10" key="1">
    <citation type="submission" date="2010-12" db="EMBL/GenBank/DDBJ databases">
        <title>The genome sequence of Filifactor alocis strain ATCC 35896.</title>
        <authorList>
            <consortium name="The Broad Institute Genome Sequencing Platform"/>
            <person name="Ward D."/>
            <person name="Earl A."/>
            <person name="Feldgarden M."/>
            <person name="Young S.K."/>
            <person name="Gargeya S."/>
            <person name="Zeng Q."/>
            <person name="Alvarado L."/>
            <person name="Berlin A."/>
            <person name="Bochicchio J."/>
            <person name="Chapman S.B."/>
            <person name="Chen Z."/>
            <person name="Freedman E."/>
            <person name="Gellesch M."/>
            <person name="Goldberg J."/>
            <person name="Griggs A."/>
            <person name="Gujja S."/>
            <person name="Heilman E."/>
            <person name="Heiman D."/>
            <person name="Howarth C."/>
            <person name="Mehta T."/>
            <person name="Neiman D."/>
            <person name="Pearson M."/>
            <person name="Roberts A."/>
            <person name="Saif S."/>
            <person name="Shea T."/>
            <person name="Shenoy N."/>
            <person name="Sisk P."/>
            <person name="Stolte C."/>
            <person name="Sykes S."/>
            <person name="White J."/>
            <person name="Yandava C."/>
            <person name="Izard J."/>
            <person name="Blanton J.M."/>
            <person name="Baranova O.V."/>
            <person name="Tanner A.C."/>
            <person name="Dewhirst F.E."/>
            <person name="Haas B."/>
            <person name="Nusbaum C."/>
            <person name="Birren B."/>
        </authorList>
    </citation>
    <scope>NUCLEOTIDE SEQUENCE [LARGE SCALE GENOMIC DNA]</scope>
    <source>
        <strain evidence="10">ATCC 35896 / D40 B5</strain>
    </source>
</reference>
<evidence type="ECO:0000256" key="5">
    <source>
        <dbReference type="ARBA" id="ARBA00022989"/>
    </source>
</evidence>
<keyword evidence="10" id="KW-1185">Reference proteome</keyword>
<keyword evidence="3" id="KW-1003">Cell membrane</keyword>
<dbReference type="RefSeq" id="WP_014261990.1">
    <property type="nucleotide sequence ID" value="NC_016630.1"/>
</dbReference>
<comment type="similarity">
    <text evidence="2">Belongs to the GSP F family.</text>
</comment>
<dbReference type="EMBL" id="CP002390">
    <property type="protein sequence ID" value="EFE28402.1"/>
    <property type="molecule type" value="Genomic_DNA"/>
</dbReference>
<dbReference type="InterPro" id="IPR042094">
    <property type="entry name" value="T2SS_GspF_sf"/>
</dbReference>
<dbReference type="Proteomes" id="UP000007468">
    <property type="component" value="Chromosome"/>
</dbReference>
<dbReference type="OrthoDB" id="1936008at2"/>
<dbReference type="Pfam" id="PF00482">
    <property type="entry name" value="T2SSF"/>
    <property type="match status" value="2"/>
</dbReference>
<dbReference type="InterPro" id="IPR018076">
    <property type="entry name" value="T2SS_GspF_dom"/>
</dbReference>
<dbReference type="PANTHER" id="PTHR30012:SF0">
    <property type="entry name" value="TYPE II SECRETION SYSTEM PROTEIN F-RELATED"/>
    <property type="match status" value="1"/>
</dbReference>
<dbReference type="eggNOG" id="COG1459">
    <property type="taxonomic scope" value="Bacteria"/>
</dbReference>
<feature type="domain" description="Type II secretion system protein GspF" evidence="8">
    <location>
        <begin position="42"/>
        <end position="152"/>
    </location>
</feature>
<dbReference type="AlphaFoldDB" id="D6GRW1"/>
<evidence type="ECO:0000256" key="7">
    <source>
        <dbReference type="SAM" id="Phobius"/>
    </source>
</evidence>
<evidence type="ECO:0000259" key="8">
    <source>
        <dbReference type="Pfam" id="PF00482"/>
    </source>
</evidence>
<evidence type="ECO:0000256" key="6">
    <source>
        <dbReference type="ARBA" id="ARBA00023136"/>
    </source>
</evidence>
<evidence type="ECO:0000256" key="4">
    <source>
        <dbReference type="ARBA" id="ARBA00022692"/>
    </source>
</evidence>
<evidence type="ECO:0000313" key="9">
    <source>
        <dbReference type="EMBL" id="EFE28402.1"/>
    </source>
</evidence>
<evidence type="ECO:0000313" key="10">
    <source>
        <dbReference type="Proteomes" id="UP000007468"/>
    </source>
</evidence>
<dbReference type="PANTHER" id="PTHR30012">
    <property type="entry name" value="GENERAL SECRETION PATHWAY PROTEIN"/>
    <property type="match status" value="1"/>
</dbReference>
<feature type="transmembrane region" description="Helical" evidence="7">
    <location>
        <begin position="133"/>
        <end position="152"/>
    </location>
</feature>
<dbReference type="GO" id="GO:0005886">
    <property type="term" value="C:plasma membrane"/>
    <property type="evidence" value="ECO:0007669"/>
    <property type="project" value="UniProtKB-SubCell"/>
</dbReference>
<gene>
    <name evidence="9" type="ordered locus">HMPREF0389_00317</name>
</gene>
<evidence type="ECO:0000256" key="2">
    <source>
        <dbReference type="ARBA" id="ARBA00005745"/>
    </source>
</evidence>
<proteinExistence type="inferred from homology"/>
<feature type="transmembrane region" description="Helical" evidence="7">
    <location>
        <begin position="189"/>
        <end position="206"/>
    </location>
</feature>
<evidence type="ECO:0000256" key="3">
    <source>
        <dbReference type="ARBA" id="ARBA00022475"/>
    </source>
</evidence>
<evidence type="ECO:0000256" key="1">
    <source>
        <dbReference type="ARBA" id="ARBA00004651"/>
    </source>
</evidence>
<feature type="domain" description="Type II secretion system protein GspF" evidence="8">
    <location>
        <begin position="240"/>
        <end position="358"/>
    </location>
</feature>